<organism evidence="1">
    <name type="scientific">Thiolapillus brandeum</name>
    <dbReference type="NCBI Taxonomy" id="1076588"/>
    <lineage>
        <taxon>Bacteria</taxon>
        <taxon>Pseudomonadati</taxon>
        <taxon>Pseudomonadota</taxon>
        <taxon>Gammaproteobacteria</taxon>
        <taxon>Chromatiales</taxon>
        <taxon>Sedimenticolaceae</taxon>
        <taxon>Thiolapillus</taxon>
    </lineage>
</organism>
<dbReference type="InterPro" id="IPR016667">
    <property type="entry name" value="Caps_polysacc_synth_CpsB/CapC"/>
</dbReference>
<dbReference type="AlphaFoldDB" id="A0A831JSE1"/>
<dbReference type="EMBL" id="DRCV01000239">
    <property type="protein sequence ID" value="HDK38442.1"/>
    <property type="molecule type" value="Genomic_DNA"/>
</dbReference>
<name>A0A831JSE1_9GAMM</name>
<dbReference type="GO" id="GO:0004725">
    <property type="term" value="F:protein tyrosine phosphatase activity"/>
    <property type="evidence" value="ECO:0007669"/>
    <property type="project" value="InterPro"/>
</dbReference>
<comment type="caution">
    <text evidence="1">The sequence shown here is derived from an EMBL/GenBank/DDBJ whole genome shotgun (WGS) entry which is preliminary data.</text>
</comment>
<evidence type="ECO:0000313" key="1">
    <source>
        <dbReference type="EMBL" id="HDK38442.1"/>
    </source>
</evidence>
<sequence length="88" mass="9701">MLDDGLVHLLATDAHNLKSRPPLLAEAEQAAIKHVGVEEAGRLVLDRPKAIWKNSHPGQLTPPPGYNENGEFHLHKKRGVLGKLFFGH</sequence>
<gene>
    <name evidence="1" type="ORF">ENG92_05445</name>
</gene>
<proteinExistence type="predicted"/>
<dbReference type="GO" id="GO:0030145">
    <property type="term" value="F:manganese ion binding"/>
    <property type="evidence" value="ECO:0007669"/>
    <property type="project" value="InterPro"/>
</dbReference>
<reference evidence="1" key="1">
    <citation type="journal article" date="2020" name="mSystems">
        <title>Genome- and Community-Level Interaction Insights into Carbon Utilization and Element Cycling Functions of Hydrothermarchaeota in Hydrothermal Sediment.</title>
        <authorList>
            <person name="Zhou Z."/>
            <person name="Liu Y."/>
            <person name="Xu W."/>
            <person name="Pan J."/>
            <person name="Luo Z.H."/>
            <person name="Li M."/>
        </authorList>
    </citation>
    <scope>NUCLEOTIDE SEQUENCE [LARGE SCALE GENOMIC DNA]</scope>
    <source>
        <strain evidence="1">HyVt-26</strain>
    </source>
</reference>
<accession>A0A831JSE1</accession>
<protein>
    <recommendedName>
        <fullName evidence="2">Protein-tyrosine-phosphatase</fullName>
    </recommendedName>
</protein>
<dbReference type="Gene3D" id="3.20.20.140">
    <property type="entry name" value="Metal-dependent hydrolases"/>
    <property type="match status" value="1"/>
</dbReference>
<dbReference type="Proteomes" id="UP000885822">
    <property type="component" value="Unassembled WGS sequence"/>
</dbReference>
<dbReference type="Pfam" id="PF19567">
    <property type="entry name" value="CpsB_CapC"/>
    <property type="match status" value="1"/>
</dbReference>
<evidence type="ECO:0008006" key="2">
    <source>
        <dbReference type="Google" id="ProtNLM"/>
    </source>
</evidence>